<protein>
    <submittedName>
        <fullName evidence="1">Uncharacterized protein</fullName>
    </submittedName>
</protein>
<feature type="non-terminal residue" evidence="1">
    <location>
        <position position="1"/>
    </location>
</feature>
<dbReference type="EMBL" id="RWGY01000031">
    <property type="protein sequence ID" value="TVU14466.1"/>
    <property type="molecule type" value="Genomic_DNA"/>
</dbReference>
<reference evidence="1 2" key="1">
    <citation type="journal article" date="2019" name="Sci. Rep.">
        <title>A high-quality genome of Eragrostis curvula grass provides insights into Poaceae evolution and supports new strategies to enhance forage quality.</title>
        <authorList>
            <person name="Carballo J."/>
            <person name="Santos B.A.C.M."/>
            <person name="Zappacosta D."/>
            <person name="Garbus I."/>
            <person name="Selva J.P."/>
            <person name="Gallo C.A."/>
            <person name="Diaz A."/>
            <person name="Albertini E."/>
            <person name="Caccamo M."/>
            <person name="Echenique V."/>
        </authorList>
    </citation>
    <scope>NUCLEOTIDE SEQUENCE [LARGE SCALE GENOMIC DNA]</scope>
    <source>
        <strain evidence="2">cv. Victoria</strain>
        <tissue evidence="1">Leaf</tissue>
    </source>
</reference>
<accession>A0A5J9TSU5</accession>
<sequence>MHGALPPPTTPRSSTAQAIGEFHVDVCSALGCLLWRRHRRVAVLRFVRIESGGGTSSSVLQPRYPPLPKCQPLRPWLPLLGPSSHETSLTAQGSTDDASMPICIQRGELLTLGESSTILGDHQHLHYLRNGESSFGNCGCLFCFLMMPTHKVTVDAYLDKVNSFGEIEKKQSKALNISCKLNNVACNKLKLEDYREAEKW</sequence>
<proteinExistence type="predicted"/>
<dbReference type="AlphaFoldDB" id="A0A5J9TSU5"/>
<evidence type="ECO:0000313" key="2">
    <source>
        <dbReference type="Proteomes" id="UP000324897"/>
    </source>
</evidence>
<organism evidence="1 2">
    <name type="scientific">Eragrostis curvula</name>
    <name type="common">weeping love grass</name>
    <dbReference type="NCBI Taxonomy" id="38414"/>
    <lineage>
        <taxon>Eukaryota</taxon>
        <taxon>Viridiplantae</taxon>
        <taxon>Streptophyta</taxon>
        <taxon>Embryophyta</taxon>
        <taxon>Tracheophyta</taxon>
        <taxon>Spermatophyta</taxon>
        <taxon>Magnoliopsida</taxon>
        <taxon>Liliopsida</taxon>
        <taxon>Poales</taxon>
        <taxon>Poaceae</taxon>
        <taxon>PACMAD clade</taxon>
        <taxon>Chloridoideae</taxon>
        <taxon>Eragrostideae</taxon>
        <taxon>Eragrostidinae</taxon>
        <taxon>Eragrostis</taxon>
    </lineage>
</organism>
<gene>
    <name evidence="1" type="ORF">EJB05_37936</name>
</gene>
<comment type="caution">
    <text evidence="1">The sequence shown here is derived from an EMBL/GenBank/DDBJ whole genome shotgun (WGS) entry which is preliminary data.</text>
</comment>
<evidence type="ECO:0000313" key="1">
    <source>
        <dbReference type="EMBL" id="TVU14466.1"/>
    </source>
</evidence>
<keyword evidence="2" id="KW-1185">Reference proteome</keyword>
<name>A0A5J9TSU5_9POAL</name>
<dbReference type="Proteomes" id="UP000324897">
    <property type="component" value="Unassembled WGS sequence"/>
</dbReference>
<dbReference type="Gramene" id="TVU14466">
    <property type="protein sequence ID" value="TVU14466"/>
    <property type="gene ID" value="EJB05_37936"/>
</dbReference>